<accession>A0A812BU08</accession>
<feature type="transmembrane region" description="Helical" evidence="2">
    <location>
        <begin position="168"/>
        <end position="193"/>
    </location>
</feature>
<dbReference type="SUPFAM" id="SSF51197">
    <property type="entry name" value="Clavaminate synthase-like"/>
    <property type="match status" value="1"/>
</dbReference>
<keyword evidence="1" id="KW-0802">TPR repeat</keyword>
<feature type="transmembrane region" description="Helical" evidence="2">
    <location>
        <begin position="282"/>
        <end position="304"/>
    </location>
</feature>
<keyword evidence="4" id="KW-1185">Reference proteome</keyword>
<dbReference type="PANTHER" id="PTHR44366">
    <property type="entry name" value="UDP-N-ACETYLGLUCOSAMINE--PEPTIDE N-ACETYLGLUCOSAMINYLTRANSFERASE 110 KDA SUBUNIT"/>
    <property type="match status" value="1"/>
</dbReference>
<dbReference type="Proteomes" id="UP000597762">
    <property type="component" value="Unassembled WGS sequence"/>
</dbReference>
<proteinExistence type="predicted"/>
<dbReference type="OrthoDB" id="438164at2759"/>
<feature type="transmembrane region" description="Helical" evidence="2">
    <location>
        <begin position="64"/>
        <end position="82"/>
    </location>
</feature>
<evidence type="ECO:0000313" key="3">
    <source>
        <dbReference type="EMBL" id="CAE1243955.1"/>
    </source>
</evidence>
<dbReference type="Gene3D" id="1.25.40.10">
    <property type="entry name" value="Tetratricopeptide repeat domain"/>
    <property type="match status" value="1"/>
</dbReference>
<comment type="caution">
    <text evidence="3">The sequence shown here is derived from an EMBL/GenBank/DDBJ whole genome shotgun (WGS) entry which is preliminary data.</text>
</comment>
<feature type="repeat" description="TPR" evidence="1">
    <location>
        <begin position="508"/>
        <end position="541"/>
    </location>
</feature>
<feature type="repeat" description="TPR" evidence="1">
    <location>
        <begin position="474"/>
        <end position="507"/>
    </location>
</feature>
<evidence type="ECO:0000256" key="1">
    <source>
        <dbReference type="PROSITE-ProRule" id="PRU00339"/>
    </source>
</evidence>
<dbReference type="InterPro" id="IPR011990">
    <property type="entry name" value="TPR-like_helical_dom_sf"/>
</dbReference>
<sequence>MFSYLFFTFCPSSHNFLFLFVLPLFSCFFLSIHPFSLYSLFILSSSLVFFNHTLFLPSFSCSNFFYFLIFLFLLSAFSFLFFPLFSSSFSFPYVFLFFVFLIFFSLFFFPIVSAFSFLISPLFLIFFFFVCFCIFCFPHLFLSFFFLIFSGIFSFLTSFFSRLFLFHVFSYSLFSSPLSLTFFFLIISAYSFLYSHFYPLFSSPFPFPCVFLFSHLMILNAFIFSYFSLFIFSSSHNFLMHCNLFFYFTAFLSLPHCIFTPLPTTPMLSYIFNLSCLPHSSLHLLLFPLLLILQLSYIFLISFFSSSFFTFTPLPTTFLLRLSRIPLGFTILEWFNSIYPKLDESNRPLECIQEAGEIFYLPESFYHGTINIGDTVAIGMQKKEPVTEIEKLFYEELKYQSEIHQVKHQASQLTDYQKNYMINKQTQIHESLLKLLPGNAEVHLKLSESYSLAGRINEAFTHSTKATELDPLFVVAHLAIANQFFKLGKNSEAEKTFQKAMQLNPRLWDIYAQYGTFLIDTHHTKKAIKIFQKGIELEPNMTAFWYHLMRAQIELGDTEGAKMSSQHMEQLNAQS</sequence>
<dbReference type="SUPFAM" id="SSF48452">
    <property type="entry name" value="TPR-like"/>
    <property type="match status" value="1"/>
</dbReference>
<keyword evidence="2" id="KW-0812">Transmembrane</keyword>
<name>A0A812BU08_ACAPH</name>
<gene>
    <name evidence="3" type="ORF">SPHA_24080</name>
</gene>
<dbReference type="EMBL" id="CAHIKZ030000893">
    <property type="protein sequence ID" value="CAE1243955.1"/>
    <property type="molecule type" value="Genomic_DNA"/>
</dbReference>
<protein>
    <submittedName>
        <fullName evidence="3">Uncharacterized protein</fullName>
    </submittedName>
</protein>
<feature type="transmembrane region" description="Helical" evidence="2">
    <location>
        <begin position="125"/>
        <end position="156"/>
    </location>
</feature>
<dbReference type="GO" id="GO:0097363">
    <property type="term" value="F:protein O-acetylglucosaminyltransferase activity"/>
    <property type="evidence" value="ECO:0007669"/>
    <property type="project" value="TreeGrafter"/>
</dbReference>
<dbReference type="GO" id="GO:0006493">
    <property type="term" value="P:protein O-linked glycosylation"/>
    <property type="evidence" value="ECO:0007669"/>
    <property type="project" value="InterPro"/>
</dbReference>
<dbReference type="SMART" id="SM00028">
    <property type="entry name" value="TPR"/>
    <property type="match status" value="3"/>
</dbReference>
<feature type="transmembrane region" description="Helical" evidence="2">
    <location>
        <begin position="205"/>
        <end position="232"/>
    </location>
</feature>
<organism evidence="3 4">
    <name type="scientific">Acanthosepion pharaonis</name>
    <name type="common">Pharaoh cuttlefish</name>
    <name type="synonym">Sepia pharaonis</name>
    <dbReference type="NCBI Taxonomy" id="158019"/>
    <lineage>
        <taxon>Eukaryota</taxon>
        <taxon>Metazoa</taxon>
        <taxon>Spiralia</taxon>
        <taxon>Lophotrochozoa</taxon>
        <taxon>Mollusca</taxon>
        <taxon>Cephalopoda</taxon>
        <taxon>Coleoidea</taxon>
        <taxon>Decapodiformes</taxon>
        <taxon>Sepiida</taxon>
        <taxon>Sepiina</taxon>
        <taxon>Sepiidae</taxon>
        <taxon>Acanthosepion</taxon>
    </lineage>
</organism>
<dbReference type="Gene3D" id="2.60.120.650">
    <property type="entry name" value="Cupin"/>
    <property type="match status" value="1"/>
</dbReference>
<evidence type="ECO:0000256" key="2">
    <source>
        <dbReference type="SAM" id="Phobius"/>
    </source>
</evidence>
<feature type="transmembrane region" description="Helical" evidence="2">
    <location>
        <begin position="244"/>
        <end position="262"/>
    </location>
</feature>
<dbReference type="InterPro" id="IPR019734">
    <property type="entry name" value="TPR_rpt"/>
</dbReference>
<reference evidence="3" key="1">
    <citation type="submission" date="2021-01" db="EMBL/GenBank/DDBJ databases">
        <authorList>
            <person name="Li R."/>
            <person name="Bekaert M."/>
        </authorList>
    </citation>
    <scope>NUCLEOTIDE SEQUENCE</scope>
    <source>
        <strain evidence="3">Farmed</strain>
    </source>
</reference>
<dbReference type="AlphaFoldDB" id="A0A812BU08"/>
<keyword evidence="2" id="KW-0472">Membrane</keyword>
<evidence type="ECO:0000313" key="4">
    <source>
        <dbReference type="Proteomes" id="UP000597762"/>
    </source>
</evidence>
<keyword evidence="2" id="KW-1133">Transmembrane helix</keyword>
<dbReference type="PANTHER" id="PTHR44366:SF1">
    <property type="entry name" value="UDP-N-ACETYLGLUCOSAMINE--PEPTIDE N-ACETYLGLUCOSAMINYLTRANSFERASE 110 KDA SUBUNIT"/>
    <property type="match status" value="1"/>
</dbReference>
<dbReference type="PROSITE" id="PS50005">
    <property type="entry name" value="TPR"/>
    <property type="match status" value="2"/>
</dbReference>
<dbReference type="InterPro" id="IPR037919">
    <property type="entry name" value="OGT"/>
</dbReference>
<feature type="transmembrane region" description="Helical" evidence="2">
    <location>
        <begin position="94"/>
        <end position="119"/>
    </location>
</feature>
<dbReference type="Pfam" id="PF13181">
    <property type="entry name" value="TPR_8"/>
    <property type="match status" value="2"/>
</dbReference>